<accession>A0A5B8IA68</accession>
<dbReference type="RefSeq" id="WP_146366375.1">
    <property type="nucleotide sequence ID" value="NZ_CP042263.1"/>
</dbReference>
<keyword evidence="1" id="KW-0614">Plasmid</keyword>
<organism evidence="1 2">
    <name type="scientific">Qingshengfaniella alkalisoli</name>
    <dbReference type="NCBI Taxonomy" id="2599296"/>
    <lineage>
        <taxon>Bacteria</taxon>
        <taxon>Pseudomonadati</taxon>
        <taxon>Pseudomonadota</taxon>
        <taxon>Alphaproteobacteria</taxon>
        <taxon>Rhodobacterales</taxon>
        <taxon>Paracoccaceae</taxon>
        <taxon>Qingshengfaniella</taxon>
    </lineage>
</organism>
<evidence type="ECO:0000313" key="2">
    <source>
        <dbReference type="Proteomes" id="UP000318483"/>
    </source>
</evidence>
<reference evidence="1 2" key="1">
    <citation type="submission" date="2019-07" db="EMBL/GenBank/DDBJ databases">
        <title>Litoreibacter alkalisoli sp. nov., isolated from saline-alkaline soil.</title>
        <authorList>
            <person name="Wang S."/>
            <person name="Xu L."/>
            <person name="Xing Y.-T."/>
            <person name="Sun J.-Q."/>
        </authorList>
    </citation>
    <scope>NUCLEOTIDE SEQUENCE [LARGE SCALE GENOMIC DNA]</scope>
    <source>
        <strain evidence="1 2">LN3S51</strain>
        <plasmid evidence="1 2">unnamed2</plasmid>
    </source>
</reference>
<proteinExistence type="predicted"/>
<name>A0A5B8IA68_9RHOB</name>
<dbReference type="EMBL" id="CP042263">
    <property type="protein sequence ID" value="QDY70959.1"/>
    <property type="molecule type" value="Genomic_DNA"/>
</dbReference>
<dbReference type="OrthoDB" id="7060727at2"/>
<evidence type="ECO:0008006" key="3">
    <source>
        <dbReference type="Google" id="ProtNLM"/>
    </source>
</evidence>
<dbReference type="Proteomes" id="UP000318483">
    <property type="component" value="Plasmid unnamed2"/>
</dbReference>
<geneLocation type="plasmid" evidence="1 2">
    <name>unnamed2</name>
</geneLocation>
<sequence length="346" mass="39300">MTRIRFLLLTFLGIVVGIAGLVALPHNRYWRFQEHQLADTRKADWIYERLNFDDTPVDIALIGTSRMAGGISGPQIERDYCRLTGRRVNVANLAMPQFGRNMDYIMVKELLDTKSPGLIMLQATEVEGRRPHPGFLTLADVSDILRAPMLINLGWPADISSLPGRQLAMAIDTLRGQAPVRRVFDPDVYAGPDMDRTKGITLTDGTFEARDVVRSKTELDEEAKRRRWMMSRTYLLPGPLRPLEYRLSRVYLNRIYDMADRRDVSVGFAYMPGYTFVRDLPAHIAGLIGDHRVLPINSELVEDHRMWLDVNHVNTFGARHSTARLSEGIAKNWPELGEPARSCPES</sequence>
<dbReference type="KEGG" id="lit:FPZ52_14790"/>
<evidence type="ECO:0000313" key="1">
    <source>
        <dbReference type="EMBL" id="QDY70959.1"/>
    </source>
</evidence>
<gene>
    <name evidence="1" type="ORF">FPZ52_14790</name>
</gene>
<dbReference type="AlphaFoldDB" id="A0A5B8IA68"/>
<protein>
    <recommendedName>
        <fullName evidence="3">SGNH/GDSL hydrolase family protein</fullName>
    </recommendedName>
</protein>
<keyword evidence="2" id="KW-1185">Reference proteome</keyword>